<protein>
    <submittedName>
        <fullName evidence="2">Uncharacterized protein</fullName>
    </submittedName>
</protein>
<gene>
    <name evidence="2" type="ORF">DFJ66_5473</name>
</gene>
<dbReference type="Proteomes" id="UP000272729">
    <property type="component" value="Unassembled WGS sequence"/>
</dbReference>
<evidence type="ECO:0000313" key="3">
    <source>
        <dbReference type="Proteomes" id="UP000272729"/>
    </source>
</evidence>
<proteinExistence type="predicted"/>
<feature type="compositionally biased region" description="Pro residues" evidence="1">
    <location>
        <begin position="113"/>
        <end position="139"/>
    </location>
</feature>
<dbReference type="RefSeq" id="WP_121224993.1">
    <property type="nucleotide sequence ID" value="NZ_JBIUBA010000017.1"/>
</dbReference>
<evidence type="ECO:0000313" key="2">
    <source>
        <dbReference type="EMBL" id="RKT72165.1"/>
    </source>
</evidence>
<accession>A0A495XGE7</accession>
<dbReference type="EMBL" id="RBXR01000001">
    <property type="protein sequence ID" value="RKT72165.1"/>
    <property type="molecule type" value="Genomic_DNA"/>
</dbReference>
<reference evidence="2 3" key="1">
    <citation type="submission" date="2018-10" db="EMBL/GenBank/DDBJ databases">
        <title>Sequencing the genomes of 1000 actinobacteria strains.</title>
        <authorList>
            <person name="Klenk H.-P."/>
        </authorList>
    </citation>
    <scope>NUCLEOTIDE SEQUENCE [LARGE SCALE GENOMIC DNA]</scope>
    <source>
        <strain evidence="2 3">DSM 43911</strain>
    </source>
</reference>
<keyword evidence="3" id="KW-1185">Reference proteome</keyword>
<sequence length="155" mass="16500">MSASAERLAAALSRMDQIDREAADRRELRERHAREARDKAGDAFSKQASIAEKTIERIQEAGKAQKAAGGWGTTAATQKKGGEFQFGTEDDEPTYEAQQQPGYGWSSGGPAAPVTPPPPVAPPAPTPPPPPARPAPRRPAPVDDDDDFGGQSWLT</sequence>
<evidence type="ECO:0000256" key="1">
    <source>
        <dbReference type="SAM" id="MobiDB-lite"/>
    </source>
</evidence>
<feature type="region of interest" description="Disordered" evidence="1">
    <location>
        <begin position="19"/>
        <end position="155"/>
    </location>
</feature>
<comment type="caution">
    <text evidence="2">The sequence shown here is derived from an EMBL/GenBank/DDBJ whole genome shotgun (WGS) entry which is preliminary data.</text>
</comment>
<name>A0A495XGE7_9PSEU</name>
<dbReference type="AlphaFoldDB" id="A0A495XGE7"/>
<organism evidence="2 3">
    <name type="scientific">Saccharothrix variisporea</name>
    <dbReference type="NCBI Taxonomy" id="543527"/>
    <lineage>
        <taxon>Bacteria</taxon>
        <taxon>Bacillati</taxon>
        <taxon>Actinomycetota</taxon>
        <taxon>Actinomycetes</taxon>
        <taxon>Pseudonocardiales</taxon>
        <taxon>Pseudonocardiaceae</taxon>
        <taxon>Saccharothrix</taxon>
    </lineage>
</organism>
<feature type="compositionally biased region" description="Basic and acidic residues" evidence="1">
    <location>
        <begin position="19"/>
        <end position="41"/>
    </location>
</feature>
<feature type="compositionally biased region" description="Low complexity" evidence="1">
    <location>
        <begin position="61"/>
        <end position="79"/>
    </location>
</feature>